<reference evidence="1" key="1">
    <citation type="journal article" date="2012" name="PLoS ONE">
        <title>Gene sets for utilization of primary and secondary nutrition supplies in the distal gut of endangered iberian lynx.</title>
        <authorList>
            <person name="Alcaide M."/>
            <person name="Messina E."/>
            <person name="Richter M."/>
            <person name="Bargiela R."/>
            <person name="Peplies J."/>
            <person name="Huws S.A."/>
            <person name="Newbold C.J."/>
            <person name="Golyshin P.N."/>
            <person name="Simon M.A."/>
            <person name="Lopez G."/>
            <person name="Yakimov M.M."/>
            <person name="Ferrer M."/>
        </authorList>
    </citation>
    <scope>NUCLEOTIDE SEQUENCE</scope>
</reference>
<name>J9G9B4_9ZZZZ</name>
<dbReference type="AlphaFoldDB" id="J9G9B4"/>
<protein>
    <submittedName>
        <fullName evidence="1">Uncharacterized protein</fullName>
    </submittedName>
</protein>
<proteinExistence type="predicted"/>
<sequence>MSGRQPTGIRLYRTIQCREIESDQYVGSTQRTCHDISNPR</sequence>
<accession>J9G9B4</accession>
<organism evidence="1">
    <name type="scientific">gut metagenome</name>
    <dbReference type="NCBI Taxonomy" id="749906"/>
    <lineage>
        <taxon>unclassified sequences</taxon>
        <taxon>metagenomes</taxon>
        <taxon>organismal metagenomes</taxon>
    </lineage>
</organism>
<comment type="caution">
    <text evidence="1">The sequence shown here is derived from an EMBL/GenBank/DDBJ whole genome shotgun (WGS) entry which is preliminary data.</text>
</comment>
<evidence type="ECO:0000313" key="1">
    <source>
        <dbReference type="EMBL" id="EJX03459.1"/>
    </source>
</evidence>
<gene>
    <name evidence="1" type="ORF">EVA_08434</name>
</gene>
<dbReference type="EMBL" id="AMCI01002151">
    <property type="protein sequence ID" value="EJX03459.1"/>
    <property type="molecule type" value="Genomic_DNA"/>
</dbReference>